<dbReference type="CDD" id="cd00077">
    <property type="entry name" value="HDc"/>
    <property type="match status" value="1"/>
</dbReference>
<organism evidence="3">
    <name type="scientific">mine drainage metagenome</name>
    <dbReference type="NCBI Taxonomy" id="410659"/>
    <lineage>
        <taxon>unclassified sequences</taxon>
        <taxon>metagenomes</taxon>
        <taxon>ecological metagenomes</taxon>
    </lineage>
</organism>
<dbReference type="AlphaFoldDB" id="A0A1J5TAH6"/>
<name>A0A1J5TAH6_9ZZZZ</name>
<evidence type="ECO:0000259" key="2">
    <source>
        <dbReference type="PROSITE" id="PS51832"/>
    </source>
</evidence>
<dbReference type="GO" id="GO:0071111">
    <property type="term" value="F:cyclic-guanylate-specific phosphodiesterase activity"/>
    <property type="evidence" value="ECO:0007669"/>
    <property type="project" value="UniProtKB-EC"/>
</dbReference>
<comment type="caution">
    <text evidence="3">The sequence shown here is derived from an EMBL/GenBank/DDBJ whole genome shotgun (WGS) entry which is preliminary data.</text>
</comment>
<feature type="domain" description="HD" evidence="1">
    <location>
        <begin position="26"/>
        <end position="150"/>
    </location>
</feature>
<evidence type="ECO:0000313" key="3">
    <source>
        <dbReference type="EMBL" id="OIR17882.1"/>
    </source>
</evidence>
<accession>A0A1J5TAH6</accession>
<dbReference type="PANTHER" id="PTHR43155:SF2">
    <property type="entry name" value="CYCLIC DI-GMP PHOSPHODIESTERASE PA4108"/>
    <property type="match status" value="1"/>
</dbReference>
<sequence>MNETYLALIQFASALSIALKERDAYTRLHSDRVMNLSTEIGAHLGLPSNDLMLLKTAAALHDVGKIGIPDEVLLKEGSLDNDELSIMHRHSERGENIVLSLKQDGSDIVAEAIRHHHEFFNGQGYPDRLAGESIPIFSRIISIADNYDAMATRRVYQDAKCHTAVMDIMSDELGHKHDPVIFAAFTKLIEKSEFRVR</sequence>
<dbReference type="PROSITE" id="PS51831">
    <property type="entry name" value="HD"/>
    <property type="match status" value="1"/>
</dbReference>
<dbReference type="EMBL" id="MLJW01000004">
    <property type="protein sequence ID" value="OIR17882.1"/>
    <property type="molecule type" value="Genomic_DNA"/>
</dbReference>
<gene>
    <name evidence="3" type="primary">rpfG_3</name>
    <name evidence="3" type="ORF">GALL_21040</name>
</gene>
<dbReference type="SUPFAM" id="SSF109604">
    <property type="entry name" value="HD-domain/PDEase-like"/>
    <property type="match status" value="1"/>
</dbReference>
<evidence type="ECO:0000259" key="1">
    <source>
        <dbReference type="PROSITE" id="PS51831"/>
    </source>
</evidence>
<dbReference type="InterPro" id="IPR037522">
    <property type="entry name" value="HD_GYP_dom"/>
</dbReference>
<keyword evidence="3" id="KW-0378">Hydrolase</keyword>
<dbReference type="EC" id="3.1.4.52" evidence="3"/>
<dbReference type="Gene3D" id="1.10.3210.10">
    <property type="entry name" value="Hypothetical protein af1432"/>
    <property type="match status" value="1"/>
</dbReference>
<feature type="domain" description="HD-GYP" evidence="2">
    <location>
        <begin position="4"/>
        <end position="197"/>
    </location>
</feature>
<proteinExistence type="predicted"/>
<dbReference type="InterPro" id="IPR006674">
    <property type="entry name" value="HD_domain"/>
</dbReference>
<protein>
    <submittedName>
        <fullName evidence="3">Cyclic di-GMP phosphodiesterase response regulator RpfG</fullName>
        <ecNumber evidence="3">3.1.4.52</ecNumber>
    </submittedName>
</protein>
<dbReference type="InterPro" id="IPR003607">
    <property type="entry name" value="HD/PDEase_dom"/>
</dbReference>
<dbReference type="Pfam" id="PF13487">
    <property type="entry name" value="HD_5"/>
    <property type="match status" value="1"/>
</dbReference>
<dbReference type="PANTHER" id="PTHR43155">
    <property type="entry name" value="CYCLIC DI-GMP PHOSPHODIESTERASE PA4108-RELATED"/>
    <property type="match status" value="1"/>
</dbReference>
<reference evidence="3" key="1">
    <citation type="submission" date="2016-10" db="EMBL/GenBank/DDBJ databases">
        <title>Sequence of Gallionella enrichment culture.</title>
        <authorList>
            <person name="Poehlein A."/>
            <person name="Muehling M."/>
            <person name="Daniel R."/>
        </authorList>
    </citation>
    <scope>NUCLEOTIDE SEQUENCE</scope>
</reference>
<dbReference type="SMART" id="SM00471">
    <property type="entry name" value="HDc"/>
    <property type="match status" value="1"/>
</dbReference>
<dbReference type="PROSITE" id="PS51832">
    <property type="entry name" value="HD_GYP"/>
    <property type="match status" value="1"/>
</dbReference>